<feature type="domain" description="Peptidase S24/S26A/S26B/S26C" evidence="4">
    <location>
        <begin position="99"/>
        <end position="214"/>
    </location>
</feature>
<dbReference type="GO" id="GO:0003677">
    <property type="term" value="F:DNA binding"/>
    <property type="evidence" value="ECO:0007669"/>
    <property type="project" value="UniProtKB-KW"/>
</dbReference>
<keyword evidence="1" id="KW-0805">Transcription regulation</keyword>
<evidence type="ECO:0000313" key="6">
    <source>
        <dbReference type="Proteomes" id="UP000438476"/>
    </source>
</evidence>
<dbReference type="SUPFAM" id="SSF51306">
    <property type="entry name" value="LexA/Signal peptidase"/>
    <property type="match status" value="1"/>
</dbReference>
<reference evidence="5 6" key="1">
    <citation type="submission" date="2019-12" db="EMBL/GenBank/DDBJ databases">
        <title>Genomic-based taxomic classification of the family Erythrobacteraceae.</title>
        <authorList>
            <person name="Xu L."/>
        </authorList>
    </citation>
    <scope>NUCLEOTIDE SEQUENCE [LARGE SCALE GENOMIC DNA]</scope>
    <source>
        <strain evidence="5 6">LMG 29518</strain>
    </source>
</reference>
<organism evidence="5 6">
    <name type="scientific">Altericroceibacterium endophyticum</name>
    <dbReference type="NCBI Taxonomy" id="1808508"/>
    <lineage>
        <taxon>Bacteria</taxon>
        <taxon>Pseudomonadati</taxon>
        <taxon>Pseudomonadota</taxon>
        <taxon>Alphaproteobacteria</taxon>
        <taxon>Sphingomonadales</taxon>
        <taxon>Erythrobacteraceae</taxon>
        <taxon>Altericroceibacterium</taxon>
    </lineage>
</organism>
<dbReference type="Pfam" id="PF00717">
    <property type="entry name" value="Peptidase_S24"/>
    <property type="match status" value="1"/>
</dbReference>
<keyword evidence="2" id="KW-0238">DNA-binding</keyword>
<sequence length="220" mass="23983">MSDPQEASSAARTRLMSLASGGGVSLASLSQMIGRNSSYLQQYIRKGSPRKLEERDRKVLADFFGVSESELGAPEEKSYTPGDGKLRQWVDVPRLPLDASAGPGSLGSAEIPFDAFRFSGRWLRQQGLDPAQLSAISVNGDSMEPLLRDGDEILVDRTPRAVRDGVHVVRLGEALHVKRLQTGQPGYVRLISENEAYPPMDLPIGDVDVIGRVVWKAGRI</sequence>
<protein>
    <submittedName>
        <fullName evidence="5">Transcriptional regulator</fullName>
    </submittedName>
</protein>
<comment type="caution">
    <text evidence="5">The sequence shown here is derived from an EMBL/GenBank/DDBJ whole genome shotgun (WGS) entry which is preliminary data.</text>
</comment>
<name>A0A6I4T217_9SPHN</name>
<evidence type="ECO:0000313" key="5">
    <source>
        <dbReference type="EMBL" id="MXO64271.1"/>
    </source>
</evidence>
<dbReference type="InterPro" id="IPR036286">
    <property type="entry name" value="LexA/Signal_pep-like_sf"/>
</dbReference>
<dbReference type="OrthoDB" id="528805at2"/>
<dbReference type="InterPro" id="IPR039418">
    <property type="entry name" value="LexA-like"/>
</dbReference>
<evidence type="ECO:0000256" key="1">
    <source>
        <dbReference type="ARBA" id="ARBA00023015"/>
    </source>
</evidence>
<evidence type="ECO:0000256" key="2">
    <source>
        <dbReference type="ARBA" id="ARBA00023125"/>
    </source>
</evidence>
<dbReference type="AlphaFoldDB" id="A0A6I4T217"/>
<dbReference type="PANTHER" id="PTHR40661">
    <property type="match status" value="1"/>
</dbReference>
<dbReference type="PANTHER" id="PTHR40661:SF3">
    <property type="entry name" value="FELS-1 PROPHAGE TRANSCRIPTIONAL REGULATOR"/>
    <property type="match status" value="1"/>
</dbReference>
<dbReference type="Proteomes" id="UP000438476">
    <property type="component" value="Unassembled WGS sequence"/>
</dbReference>
<evidence type="ECO:0000256" key="3">
    <source>
        <dbReference type="ARBA" id="ARBA00023163"/>
    </source>
</evidence>
<dbReference type="EMBL" id="WTYT01000001">
    <property type="protein sequence ID" value="MXO64271.1"/>
    <property type="molecule type" value="Genomic_DNA"/>
</dbReference>
<keyword evidence="3" id="KW-0804">Transcription</keyword>
<dbReference type="Gene3D" id="2.10.109.10">
    <property type="entry name" value="Umud Fragment, subunit A"/>
    <property type="match status" value="1"/>
</dbReference>
<dbReference type="CDD" id="cd06529">
    <property type="entry name" value="S24_LexA-like"/>
    <property type="match status" value="1"/>
</dbReference>
<dbReference type="RefSeq" id="WP_160734723.1">
    <property type="nucleotide sequence ID" value="NZ_WTYT01000001.1"/>
</dbReference>
<evidence type="ECO:0000259" key="4">
    <source>
        <dbReference type="Pfam" id="PF00717"/>
    </source>
</evidence>
<accession>A0A6I4T217</accession>
<keyword evidence="6" id="KW-1185">Reference proteome</keyword>
<dbReference type="InterPro" id="IPR015927">
    <property type="entry name" value="Peptidase_S24_S26A/B/C"/>
</dbReference>
<proteinExistence type="predicted"/>
<gene>
    <name evidence="5" type="ORF">GRI91_00655</name>
</gene>